<evidence type="ECO:0000256" key="3">
    <source>
        <dbReference type="ARBA" id="ARBA00022490"/>
    </source>
</evidence>
<comment type="subcellular location">
    <subcellularLocation>
        <location evidence="1">Cytoplasm</location>
        <location evidence="1">Cytoskeleton</location>
        <location evidence="1">Cilium axoneme</location>
    </subcellularLocation>
</comment>
<dbReference type="FunFam" id="1.20.920.30:FF:000002">
    <property type="entry name" value="Dynein axonemal heavy chain 3"/>
    <property type="match status" value="1"/>
</dbReference>
<dbReference type="GO" id="GO:0005930">
    <property type="term" value="C:axoneme"/>
    <property type="evidence" value="ECO:0007669"/>
    <property type="project" value="UniProtKB-SubCell"/>
</dbReference>
<dbReference type="Pfam" id="PF12780">
    <property type="entry name" value="AAA_8"/>
    <property type="match status" value="1"/>
</dbReference>
<accession>A0A1B0DFE7</accession>
<dbReference type="InterPro" id="IPR054354">
    <property type="entry name" value="DYNC2H1-like_lid"/>
</dbReference>
<evidence type="ECO:0000256" key="4">
    <source>
        <dbReference type="ARBA" id="ARBA00022701"/>
    </source>
</evidence>
<keyword evidence="7" id="KW-0243">Dynein</keyword>
<dbReference type="EnsemblMetazoa" id="PPAI006756-RA">
    <property type="protein sequence ID" value="PPAI006756-PA"/>
    <property type="gene ID" value="PPAI006756"/>
</dbReference>
<keyword evidence="9" id="KW-0969">Cilium</keyword>
<dbReference type="PANTHER" id="PTHR22878">
    <property type="entry name" value="DYNEIN HEAVY CHAIN 6, AXONEMAL-LIKE-RELATED"/>
    <property type="match status" value="1"/>
</dbReference>
<dbReference type="PANTHER" id="PTHR22878:SF70">
    <property type="entry name" value="DYNEIN HEAVY CHAIN 2, AXONEMAL"/>
    <property type="match status" value="1"/>
</dbReference>
<dbReference type="VEuPathDB" id="VectorBase:PPAPM1_009275"/>
<keyword evidence="6" id="KW-0067">ATP-binding</keyword>
<evidence type="ECO:0000259" key="13">
    <source>
        <dbReference type="SMART" id="SM00382"/>
    </source>
</evidence>
<dbReference type="Gene3D" id="1.10.8.710">
    <property type="match status" value="1"/>
</dbReference>
<evidence type="ECO:0000256" key="10">
    <source>
        <dbReference type="ARBA" id="ARBA00023175"/>
    </source>
</evidence>
<evidence type="ECO:0000313" key="15">
    <source>
        <dbReference type="Proteomes" id="UP000092462"/>
    </source>
</evidence>
<evidence type="ECO:0000313" key="14">
    <source>
        <dbReference type="EnsemblMetazoa" id="PPAI006756-PA"/>
    </source>
</evidence>
<keyword evidence="11" id="KW-0206">Cytoskeleton</keyword>
<dbReference type="GO" id="GO:0045505">
    <property type="term" value="F:dynein intermediate chain binding"/>
    <property type="evidence" value="ECO:0007669"/>
    <property type="project" value="InterPro"/>
</dbReference>
<dbReference type="InterPro" id="IPR003593">
    <property type="entry name" value="AAA+_ATPase"/>
</dbReference>
<dbReference type="InterPro" id="IPR024317">
    <property type="entry name" value="Dynein_heavy_chain_D4_dom"/>
</dbReference>
<protein>
    <recommendedName>
        <fullName evidence="13">AAA+ ATPase domain-containing protein</fullName>
    </recommendedName>
</protein>
<dbReference type="GO" id="GO:0051959">
    <property type="term" value="F:dynein light intermediate chain binding"/>
    <property type="evidence" value="ECO:0007669"/>
    <property type="project" value="InterPro"/>
</dbReference>
<dbReference type="VEuPathDB" id="VectorBase:PPAI006756"/>
<dbReference type="GO" id="GO:0005874">
    <property type="term" value="C:microtubule"/>
    <property type="evidence" value="ECO:0007669"/>
    <property type="project" value="UniProtKB-KW"/>
</dbReference>
<feature type="domain" description="AAA+ ATPase" evidence="13">
    <location>
        <begin position="1403"/>
        <end position="1549"/>
    </location>
</feature>
<dbReference type="InterPro" id="IPR026983">
    <property type="entry name" value="DHC"/>
</dbReference>
<keyword evidence="4" id="KW-0493">Microtubule</keyword>
<dbReference type="InterPro" id="IPR035699">
    <property type="entry name" value="AAA_6"/>
</dbReference>
<organism evidence="14 15">
    <name type="scientific">Phlebotomus papatasi</name>
    <name type="common">Sandfly</name>
    <dbReference type="NCBI Taxonomy" id="29031"/>
    <lineage>
        <taxon>Eukaryota</taxon>
        <taxon>Metazoa</taxon>
        <taxon>Ecdysozoa</taxon>
        <taxon>Arthropoda</taxon>
        <taxon>Hexapoda</taxon>
        <taxon>Insecta</taxon>
        <taxon>Pterygota</taxon>
        <taxon>Neoptera</taxon>
        <taxon>Endopterygota</taxon>
        <taxon>Diptera</taxon>
        <taxon>Nematocera</taxon>
        <taxon>Psychodoidea</taxon>
        <taxon>Psychodidae</taxon>
        <taxon>Phlebotomus</taxon>
        <taxon>Phlebotomus</taxon>
    </lineage>
</organism>
<dbReference type="Proteomes" id="UP000092462">
    <property type="component" value="Unassembled WGS sequence"/>
</dbReference>
<keyword evidence="12" id="KW-0966">Cell projection</keyword>
<dbReference type="FunFam" id="1.20.140.100:FF:000004">
    <property type="entry name" value="Dynein axonemal heavy chain 6"/>
    <property type="match status" value="1"/>
</dbReference>
<feature type="domain" description="AAA+ ATPase" evidence="13">
    <location>
        <begin position="1037"/>
        <end position="1176"/>
    </location>
</feature>
<keyword evidence="5" id="KW-0547">Nucleotide-binding</keyword>
<dbReference type="SMART" id="SM00382">
    <property type="entry name" value="AAA"/>
    <property type="match status" value="2"/>
</dbReference>
<sequence>MYANRAPIPKILHRTERKIIEYVPERLRNRYPQAVEDYMKDVREDYDKIIRAFSLQKLLVPKEDEFVPPREDFRLKSKGRTRNYRQFLVNRRRIFKNLLITAPYIRCVVHFSNLDFPEVLNDLSRYRQLGEIILDELENKARKDLYTNAEFLKKSWYPKIVKVIVKYYKKKAINRMDLPRILLCVSTLINRQITELKIRTLNRICEVIADRERIPYLKVSLICEREIDLYPTLEKIFKVYHDMLDDVAEIGNNLTSLELLVDPEMFKNHDEHLKIGVGEIYMKEAHEKLNRVLEKAYFPIIQYLSGFQEEYKFLSNPETQTAVEEFLTVTHTFDEYLKKINEIQVFIDKLRRCILKEFFDFMILNQFEAIQSLREIADYLVDRITDHIVLSHRKMCDDICSTFVEIKRKALEIPKSTESLLESAEYMVYVKSQQMKELQDRIEECLKIGGTLLEFKELSQDHLQAQISTINWYNNIDDVFEQNAQLQEYYKFQFEEHLQNVAKKLNEDIAEMLPTLSVIDDMCETDKFREYYCLLQNIIDDLRTFDNYVAWLNKEEKLFKFPKSTYPVLDAIKNFVIPFSKLMKLCIEWLRHFYVWMDGPFEYLEPNFVARTVDEYLKEFQETQKYYHNRIKADLIGNPICKFRGQTEDPSVEKHPVPLKLCWKMITWIQDFRLGVQIVKIICNPALRERHWNEMSQMVGFDLTPDAGTTLRKFINHKLEDKLGDFEIISIGANKELLLQENLTGMIEEWSGIKLQTEQFKQTSLVILSGLEDVQGLLGDHINKTLAMRGSAFVKPCEVEVKAWYSKLVRVNSTIEQWLRVQMLWLYFLPIFSSPDIVAQMVTEGELFQEVDTTYQKYMTLIAQDPEVMSIAPMPGLLEDMQEANAKLDKITQGVNGYLDKKRLFFSRFFFLSNNEMLEILSETKDPVKVDSHLLSKCFEGINKLSFDDDFNIQGIYSDLGEKINLLRSISTQEARGSVEKWLAEVEREMIKAVKDQVHRSYEDFSVTDLKEWIFKWPQMVVLCYRCHRTLIAGHQLHLFGAPEGPAGSGKTETCKDLARALAIQCKVFNCSYTLDFTIIGKFLKGVASGGAWICFDEFNRMQLEVLSVVAQQIYTMTQAIRAKLTKFYFDGLELSLKSSCYVCVTMNTGYIGRSELPDNIKTLFRTVAMMVPDYRIIGEISLYSYGFHEAKKLARKIVTIYRLCSEQLSAQSHYDYGMRAMKSVVVACGSLRKHNPEEDEEMLLFRALLDCTHYLYPGEMNLVMSTLNLFEMFMNEACEDNTEEFAKNLSTWFQAAAVMAIVWGLAGILDGPSRSKFDTHFRELWRNDEDCPLPESVGRIEVTLPTEGLLVEYCYHFKQKGMWKHWPDIVRRMEPEMTPLGMQIPTIDTARYSHLFELLIKHKKHFLLTGPTGTGKSFFIQNFLMNKASPEIFVPSFVTFTVMISARHTQELILSKLVKKRRWQYGTAKGKTAIVFVDDMNMPGKDEFDAQPPLELLRQFFDHSFWHSGTNPIILKDILLICACGPPGGSRQVVYSRVLRHFNILSVNNFSDESLSRIFSVLLLNGFKSRGHASDVTASVNPIVAATLHLYRAASKTLRPTPQKSHYIFNLRDISRVIAGCSLLRKESVDNKKMFPKIWVHETMRTFCDRLTDSSDRRWFFKVISTSMEEHFGETLTTVFDEYKKEDNEEVSLNDLKNFMFGSYLDLTTCIEERKYEEIPNLATLKDLAMASLEEYNSKHTAKLDIVLFGYALEHLNKICRVITIPAGSCLLVGIGGSGRQSLTRIAAGICQQNVFQPEITKDYGIEEWRRDLKTVLREAGGLGKDTVFLFTDSQVNLEVFLQDIDCLLNLGEVPNIYGIDERQEILEMVRLDAQGGNRNIEASSRIGIA</sequence>
<dbReference type="FunFam" id="3.40.50.300:FF:000063">
    <property type="entry name" value="dynein heavy chain 6, axonemal"/>
    <property type="match status" value="1"/>
</dbReference>
<evidence type="ECO:0000256" key="11">
    <source>
        <dbReference type="ARBA" id="ARBA00023212"/>
    </source>
</evidence>
<dbReference type="GO" id="GO:0030286">
    <property type="term" value="C:dynein complex"/>
    <property type="evidence" value="ECO:0007669"/>
    <property type="project" value="UniProtKB-KW"/>
</dbReference>
<keyword evidence="15" id="KW-1185">Reference proteome</keyword>
<evidence type="ECO:0000256" key="12">
    <source>
        <dbReference type="ARBA" id="ARBA00023273"/>
    </source>
</evidence>
<reference evidence="14" key="1">
    <citation type="submission" date="2022-08" db="UniProtKB">
        <authorList>
            <consortium name="EnsemblMetazoa"/>
        </authorList>
    </citation>
    <scope>IDENTIFICATION</scope>
    <source>
        <strain evidence="14">Israel</strain>
    </source>
</reference>
<dbReference type="Gene3D" id="3.20.180.20">
    <property type="entry name" value="Dynein heavy chain, N-terminal domain 2"/>
    <property type="match status" value="1"/>
</dbReference>
<comment type="similarity">
    <text evidence="2">Belongs to the dynein heavy chain family.</text>
</comment>
<dbReference type="Pfam" id="PF08393">
    <property type="entry name" value="DHC_N2"/>
    <property type="match status" value="1"/>
</dbReference>
<dbReference type="Pfam" id="PF22597">
    <property type="entry name" value="DYN_lid"/>
    <property type="match status" value="1"/>
</dbReference>
<dbReference type="SUPFAM" id="SSF52540">
    <property type="entry name" value="P-loop containing nucleoside triphosphate hydrolases"/>
    <property type="match status" value="3"/>
</dbReference>
<dbReference type="Gene3D" id="1.20.140.100">
    <property type="entry name" value="Dynein heavy chain, N-terminal domain 2"/>
    <property type="match status" value="1"/>
</dbReference>
<dbReference type="InterPro" id="IPR027417">
    <property type="entry name" value="P-loop_NTPase"/>
</dbReference>
<dbReference type="Pfam" id="PF12774">
    <property type="entry name" value="AAA_6"/>
    <property type="match status" value="1"/>
</dbReference>
<keyword evidence="10" id="KW-0505">Motor protein</keyword>
<proteinExistence type="inferred from homology"/>
<dbReference type="GO" id="GO:0007018">
    <property type="term" value="P:microtubule-based movement"/>
    <property type="evidence" value="ECO:0007669"/>
    <property type="project" value="InterPro"/>
</dbReference>
<dbReference type="GO" id="GO:0005524">
    <property type="term" value="F:ATP binding"/>
    <property type="evidence" value="ECO:0007669"/>
    <property type="project" value="UniProtKB-KW"/>
</dbReference>
<evidence type="ECO:0000256" key="2">
    <source>
        <dbReference type="ARBA" id="ARBA00008887"/>
    </source>
</evidence>
<dbReference type="InterPro" id="IPR042228">
    <property type="entry name" value="Dynein_linker_3"/>
</dbReference>
<evidence type="ECO:0000256" key="1">
    <source>
        <dbReference type="ARBA" id="ARBA00004430"/>
    </source>
</evidence>
<evidence type="ECO:0000256" key="5">
    <source>
        <dbReference type="ARBA" id="ARBA00022741"/>
    </source>
</evidence>
<dbReference type="EMBL" id="AJVK01058700">
    <property type="status" value="NOT_ANNOTATED_CDS"/>
    <property type="molecule type" value="Genomic_DNA"/>
</dbReference>
<dbReference type="InterPro" id="IPR043157">
    <property type="entry name" value="Dynein_AAA1S"/>
</dbReference>
<dbReference type="Gene3D" id="1.20.920.30">
    <property type="match status" value="1"/>
</dbReference>
<dbReference type="InterPro" id="IPR013602">
    <property type="entry name" value="Dynein_heavy_linker"/>
</dbReference>
<keyword evidence="3" id="KW-0963">Cytoplasm</keyword>
<dbReference type="Gene3D" id="3.40.50.300">
    <property type="entry name" value="P-loop containing nucleotide triphosphate hydrolases"/>
    <property type="match status" value="2"/>
</dbReference>
<evidence type="ECO:0000256" key="6">
    <source>
        <dbReference type="ARBA" id="ARBA00022840"/>
    </source>
</evidence>
<keyword evidence="8" id="KW-0175">Coiled coil</keyword>
<dbReference type="FunFam" id="1.10.287.2620:FF:000002">
    <property type="entry name" value="Dynein heavy chain 2, axonemal"/>
    <property type="match status" value="1"/>
</dbReference>
<dbReference type="FunFam" id="3.20.180.20:FF:000003">
    <property type="entry name" value="Dynein heavy chain 12, axonemal"/>
    <property type="match status" value="1"/>
</dbReference>
<evidence type="ECO:0000256" key="8">
    <source>
        <dbReference type="ARBA" id="ARBA00023054"/>
    </source>
</evidence>
<name>A0A1B0DFE7_PHLPP</name>
<evidence type="ECO:0000256" key="7">
    <source>
        <dbReference type="ARBA" id="ARBA00023017"/>
    </source>
</evidence>
<evidence type="ECO:0000256" key="9">
    <source>
        <dbReference type="ARBA" id="ARBA00023069"/>
    </source>
</evidence>
<dbReference type="InterPro" id="IPR042222">
    <property type="entry name" value="Dynein_2_N"/>
</dbReference>
<dbReference type="Pfam" id="PF12775">
    <property type="entry name" value="AAA_7"/>
    <property type="match status" value="1"/>
</dbReference>
<dbReference type="Gene3D" id="1.10.287.2620">
    <property type="match status" value="1"/>
</dbReference>